<comment type="caution">
    <text evidence="1">The sequence shown here is derived from an EMBL/GenBank/DDBJ whole genome shotgun (WGS) entry which is preliminary data.</text>
</comment>
<dbReference type="EMBL" id="JBHTJH010000010">
    <property type="protein sequence ID" value="MFD0862647.1"/>
    <property type="molecule type" value="Genomic_DNA"/>
</dbReference>
<dbReference type="InterPro" id="IPR036890">
    <property type="entry name" value="HATPase_C_sf"/>
</dbReference>
<evidence type="ECO:0008006" key="3">
    <source>
        <dbReference type="Google" id="ProtNLM"/>
    </source>
</evidence>
<evidence type="ECO:0000313" key="2">
    <source>
        <dbReference type="Proteomes" id="UP001596978"/>
    </source>
</evidence>
<keyword evidence="2" id="KW-1185">Reference proteome</keyword>
<gene>
    <name evidence="1" type="ORF">ACFQ1M_10570</name>
</gene>
<dbReference type="Proteomes" id="UP001596978">
    <property type="component" value="Unassembled WGS sequence"/>
</dbReference>
<protein>
    <recommendedName>
        <fullName evidence="3">Histidine kinase/HSP90-like ATPase domain-containing protein</fullName>
    </recommendedName>
</protein>
<sequence length="74" mass="8121">MALASKVKIDFLRQDTCAYIKISDNGIGMNAHRMDTCKGIGCKNLFSRVALLWGKIDLRSVYTKGATIVGQLSI</sequence>
<name>A0ABW3CZK2_9FLAO</name>
<accession>A0ABW3CZK2</accession>
<dbReference type="RefSeq" id="WP_386407969.1">
    <property type="nucleotide sequence ID" value="NZ_JBHTJH010000010.1"/>
</dbReference>
<dbReference type="Gene3D" id="3.30.565.10">
    <property type="entry name" value="Histidine kinase-like ATPase, C-terminal domain"/>
    <property type="match status" value="1"/>
</dbReference>
<proteinExistence type="predicted"/>
<evidence type="ECO:0000313" key="1">
    <source>
        <dbReference type="EMBL" id="MFD0862647.1"/>
    </source>
</evidence>
<reference evidence="2" key="1">
    <citation type="journal article" date="2019" name="Int. J. Syst. Evol. Microbiol.">
        <title>The Global Catalogue of Microorganisms (GCM) 10K type strain sequencing project: providing services to taxonomists for standard genome sequencing and annotation.</title>
        <authorList>
            <consortium name="The Broad Institute Genomics Platform"/>
            <consortium name="The Broad Institute Genome Sequencing Center for Infectious Disease"/>
            <person name="Wu L."/>
            <person name="Ma J."/>
        </authorList>
    </citation>
    <scope>NUCLEOTIDE SEQUENCE [LARGE SCALE GENOMIC DNA]</scope>
    <source>
        <strain evidence="2">CCUG 62952</strain>
    </source>
</reference>
<dbReference type="SUPFAM" id="SSF55874">
    <property type="entry name" value="ATPase domain of HSP90 chaperone/DNA topoisomerase II/histidine kinase"/>
    <property type="match status" value="1"/>
</dbReference>
<organism evidence="1 2">
    <name type="scientific">Sungkyunkwania multivorans</name>
    <dbReference type="NCBI Taxonomy" id="1173618"/>
    <lineage>
        <taxon>Bacteria</taxon>
        <taxon>Pseudomonadati</taxon>
        <taxon>Bacteroidota</taxon>
        <taxon>Flavobacteriia</taxon>
        <taxon>Flavobacteriales</taxon>
        <taxon>Flavobacteriaceae</taxon>
        <taxon>Sungkyunkwania</taxon>
    </lineage>
</organism>